<dbReference type="Proteomes" id="UP000032737">
    <property type="component" value="Chromosome"/>
</dbReference>
<reference evidence="2 3" key="1">
    <citation type="journal article" date="2013" name="J. Mol. Microbiol. Biotechnol.">
        <title>Analysis of the Complete Genomes of Acholeplasma brassicae , A. palmae and A. laidlawii and Their Comparison to the Obligate Parasites from ' Candidatus Phytoplasma'.</title>
        <authorList>
            <person name="Kube M."/>
            <person name="Siewert C."/>
            <person name="Migdoll A.M."/>
            <person name="Duduk B."/>
            <person name="Holz S."/>
            <person name="Rabus R."/>
            <person name="Seemuller E."/>
            <person name="Mitrovic J."/>
            <person name="Muller I."/>
            <person name="Buttner C."/>
            <person name="Reinhardt R."/>
        </authorList>
    </citation>
    <scope>NUCLEOTIDE SEQUENCE [LARGE SCALE GENOMIC DNA]</scope>
    <source>
        <strain evidence="3">0502</strain>
    </source>
</reference>
<dbReference type="InterPro" id="IPR043519">
    <property type="entry name" value="NT_sf"/>
</dbReference>
<dbReference type="NCBIfam" id="TIGR00090">
    <property type="entry name" value="rsfS_iojap_ybeB"/>
    <property type="match status" value="1"/>
</dbReference>
<protein>
    <submittedName>
        <fullName evidence="2">Uncharacterized homolog of plant Iojap protein</fullName>
    </submittedName>
</protein>
<organism evidence="2 3">
    <name type="scientific">Acholeplasma brassicae</name>
    <dbReference type="NCBI Taxonomy" id="61635"/>
    <lineage>
        <taxon>Bacteria</taxon>
        <taxon>Bacillati</taxon>
        <taxon>Mycoplasmatota</taxon>
        <taxon>Mollicutes</taxon>
        <taxon>Acholeplasmatales</taxon>
        <taxon>Acholeplasmataceae</taxon>
        <taxon>Acholeplasma</taxon>
    </lineage>
</organism>
<accession>U4KT44</accession>
<dbReference type="SUPFAM" id="SSF81301">
    <property type="entry name" value="Nucleotidyltransferase"/>
    <property type="match status" value="1"/>
</dbReference>
<dbReference type="GO" id="GO:0043023">
    <property type="term" value="F:ribosomal large subunit binding"/>
    <property type="evidence" value="ECO:0007669"/>
    <property type="project" value="TreeGrafter"/>
</dbReference>
<dbReference type="KEGG" id="abra:BN85310230"/>
<dbReference type="InterPro" id="IPR004394">
    <property type="entry name" value="Iojap/RsfS/C7orf30"/>
</dbReference>
<evidence type="ECO:0000313" key="3">
    <source>
        <dbReference type="Proteomes" id="UP000032737"/>
    </source>
</evidence>
<dbReference type="Gene3D" id="3.30.460.10">
    <property type="entry name" value="Beta Polymerase, domain 2"/>
    <property type="match status" value="1"/>
</dbReference>
<dbReference type="EMBL" id="FO681348">
    <property type="protein sequence ID" value="CCV66044.1"/>
    <property type="molecule type" value="Genomic_DNA"/>
</dbReference>
<dbReference type="STRING" id="61635.BN85310230"/>
<keyword evidence="3" id="KW-1185">Reference proteome</keyword>
<evidence type="ECO:0000313" key="2">
    <source>
        <dbReference type="EMBL" id="CCV66044.1"/>
    </source>
</evidence>
<dbReference type="RefSeq" id="WP_030004906.1">
    <property type="nucleotide sequence ID" value="NC_022549.1"/>
</dbReference>
<sequence>MELVKKALEALEQVKATDVKVYDMEKSSPFYDYIIVATANERQSNALIGYLKDGLKDSYEIRGIEGKKGGWLLVDLKSVVIHVFSSEQRDYYGFDKRLMGIKQIDVI</sequence>
<dbReference type="GO" id="GO:0017148">
    <property type="term" value="P:negative regulation of translation"/>
    <property type="evidence" value="ECO:0007669"/>
    <property type="project" value="TreeGrafter"/>
</dbReference>
<dbReference type="PANTHER" id="PTHR21043">
    <property type="entry name" value="IOJAP SUPERFAMILY ORTHOLOG"/>
    <property type="match status" value="1"/>
</dbReference>
<dbReference type="GO" id="GO:0090071">
    <property type="term" value="P:negative regulation of ribosome biogenesis"/>
    <property type="evidence" value="ECO:0007669"/>
    <property type="project" value="TreeGrafter"/>
</dbReference>
<name>U4KT44_9MOLU</name>
<dbReference type="HOGENOM" id="CLU_092688_5_0_14"/>
<evidence type="ECO:0000256" key="1">
    <source>
        <dbReference type="ARBA" id="ARBA00010574"/>
    </source>
</evidence>
<proteinExistence type="inferred from homology"/>
<comment type="similarity">
    <text evidence="1">Belongs to the Iojap/RsfS family.</text>
</comment>
<dbReference type="Pfam" id="PF02410">
    <property type="entry name" value="RsfS"/>
    <property type="match status" value="1"/>
</dbReference>
<dbReference type="OrthoDB" id="9793681at2"/>
<gene>
    <name evidence="2" type="ORF">BN85310230</name>
</gene>
<dbReference type="AlphaFoldDB" id="U4KT44"/>
<dbReference type="PANTHER" id="PTHR21043:SF0">
    <property type="entry name" value="MITOCHONDRIAL ASSEMBLY OF RIBOSOMAL LARGE SUBUNIT PROTEIN 1"/>
    <property type="match status" value="1"/>
</dbReference>